<dbReference type="InterPro" id="IPR046938">
    <property type="entry name" value="DNA_clamp_sf"/>
</dbReference>
<dbReference type="InterPro" id="IPR007268">
    <property type="entry name" value="Rad9/Ddc1"/>
</dbReference>
<gene>
    <name evidence="4" type="ORF">PMZ80_009029</name>
</gene>
<keyword evidence="2" id="KW-0227">DNA damage</keyword>
<feature type="compositionally biased region" description="Polar residues" evidence="3">
    <location>
        <begin position="288"/>
        <end position="299"/>
    </location>
</feature>
<feature type="compositionally biased region" description="Polar residues" evidence="3">
    <location>
        <begin position="308"/>
        <end position="329"/>
    </location>
</feature>
<dbReference type="Gene3D" id="3.70.10.10">
    <property type="match status" value="1"/>
</dbReference>
<comment type="similarity">
    <text evidence="1 2">Belongs to the rad9 family.</text>
</comment>
<evidence type="ECO:0000256" key="3">
    <source>
        <dbReference type="SAM" id="MobiDB-lite"/>
    </source>
</evidence>
<dbReference type="RefSeq" id="XP_064726927.1">
    <property type="nucleotide sequence ID" value="XM_064877425.1"/>
</dbReference>
<dbReference type="PIRSF" id="PIRSF009303">
    <property type="entry name" value="Cell_cycle_RAD9"/>
    <property type="match status" value="1"/>
</dbReference>
<keyword evidence="5" id="KW-1185">Reference proteome</keyword>
<dbReference type="Pfam" id="PF04139">
    <property type="entry name" value="Rad9"/>
    <property type="match status" value="1"/>
</dbReference>
<reference evidence="4 5" key="1">
    <citation type="journal article" date="2023" name="Res Sq">
        <title>Genomic and morphological characterization of Knufia obscura isolated from the Mars 2020 spacecraft assembly facility.</title>
        <authorList>
            <person name="Chander A.M."/>
            <person name="Teixeira M.M."/>
            <person name="Singh N.K."/>
            <person name="Williams M.P."/>
            <person name="Parker C.W."/>
            <person name="Leo P."/>
            <person name="Stajich J.E."/>
            <person name="Torok T."/>
            <person name="Tighe S."/>
            <person name="Mason C.E."/>
            <person name="Venkateswaran K."/>
        </authorList>
    </citation>
    <scope>NUCLEOTIDE SEQUENCE [LARGE SCALE GENOMIC DNA]</scope>
    <source>
        <strain evidence="4 5">CCFEE 5817</strain>
    </source>
</reference>
<evidence type="ECO:0000256" key="2">
    <source>
        <dbReference type="PIRNR" id="PIRNR009303"/>
    </source>
</evidence>
<dbReference type="Proteomes" id="UP001334248">
    <property type="component" value="Unassembled WGS sequence"/>
</dbReference>
<organism evidence="4 5">
    <name type="scientific">Knufia obscura</name>
    <dbReference type="NCBI Taxonomy" id="1635080"/>
    <lineage>
        <taxon>Eukaryota</taxon>
        <taxon>Fungi</taxon>
        <taxon>Dikarya</taxon>
        <taxon>Ascomycota</taxon>
        <taxon>Pezizomycotina</taxon>
        <taxon>Eurotiomycetes</taxon>
        <taxon>Chaetothyriomycetidae</taxon>
        <taxon>Chaetothyriales</taxon>
        <taxon>Trichomeriaceae</taxon>
        <taxon>Knufia</taxon>
    </lineage>
</organism>
<dbReference type="InterPro" id="IPR026584">
    <property type="entry name" value="Rad9"/>
</dbReference>
<evidence type="ECO:0000313" key="4">
    <source>
        <dbReference type="EMBL" id="KAK5938837.1"/>
    </source>
</evidence>
<accession>A0ABR0RDX9</accession>
<protein>
    <recommendedName>
        <fullName evidence="2">DNA repair protein rad9</fullName>
    </recommendedName>
</protein>
<dbReference type="GeneID" id="90002478"/>
<comment type="function">
    <text evidence="2">Acts in DNA repair and mutagenesis. Involved in promoting resistance to ionizing radiation and UV light, as well as regulating cell cycle progression after irradiation.</text>
</comment>
<dbReference type="PANTHER" id="PTHR15237">
    <property type="entry name" value="DNA REPAIR PROTEIN RAD9"/>
    <property type="match status" value="1"/>
</dbReference>
<evidence type="ECO:0000313" key="5">
    <source>
        <dbReference type="Proteomes" id="UP001334248"/>
    </source>
</evidence>
<sequence length="458" mass="50861">MPTFGFAISPNAIAQLHDALSCLAKFDENISLEATAQELRISSLNSSKTAYASFIFNSTTFFDKYHFSASSRSTDSEPPKSWACKLQNRALLSIFKKRQVDNKEKETSVERCEFELYARPDETECRLIIKLYCRFSVIKTYRLTYESAEVLHATFDKQGSPNKWTISSRTLRDVVEYFGPKTEHVDWSLHDGKVTFTSYTDKIQVGREIIRQPTHTSVTLNGQDFDECKIEQDLHISIPVKDFRSIVAHADTMKANVKVVYSRGHRPSQITYGSGGLTAEFTLMTKGTSSTAIDSSRTATPARGLSVRPTSQPATSSRAHSISRTTQSDVPPAVRAQPDATMPAPSHNPEQNAKPKLRNAASADTSAPPASINPDSLFFPAAEDDDQQWDPQNFDEPDMVTWDNTGANSFDPSAISGRRLNDAESGGTSFKSALEDRRLGPFEIAPTQRLSQIKGMFD</sequence>
<proteinExistence type="inferred from homology"/>
<feature type="region of interest" description="Disordered" evidence="3">
    <location>
        <begin position="288"/>
        <end position="383"/>
    </location>
</feature>
<dbReference type="SUPFAM" id="SSF55979">
    <property type="entry name" value="DNA clamp"/>
    <property type="match status" value="1"/>
</dbReference>
<feature type="compositionally biased region" description="Low complexity" evidence="3">
    <location>
        <begin position="360"/>
        <end position="370"/>
    </location>
</feature>
<evidence type="ECO:0000256" key="1">
    <source>
        <dbReference type="ARBA" id="ARBA00008494"/>
    </source>
</evidence>
<dbReference type="PANTHER" id="PTHR15237:SF0">
    <property type="entry name" value="CELL CYCLE CHECKPOINT CONTROL PROTEIN"/>
    <property type="match status" value="1"/>
</dbReference>
<dbReference type="EMBL" id="JAVHJV010000012">
    <property type="protein sequence ID" value="KAK5938837.1"/>
    <property type="molecule type" value="Genomic_DNA"/>
</dbReference>
<comment type="caution">
    <text evidence="4">The sequence shown here is derived from an EMBL/GenBank/DDBJ whole genome shotgun (WGS) entry which is preliminary data.</text>
</comment>
<feature type="region of interest" description="Disordered" evidence="3">
    <location>
        <begin position="411"/>
        <end position="434"/>
    </location>
</feature>
<name>A0ABR0RDX9_9EURO</name>